<dbReference type="AlphaFoldDB" id="A0AAV6WEX8"/>
<evidence type="ECO:0000313" key="2">
    <source>
        <dbReference type="EMBL" id="KAG8365500.1"/>
    </source>
</evidence>
<proteinExistence type="predicted"/>
<keyword evidence="3" id="KW-1185">Reference proteome</keyword>
<evidence type="ECO:0000313" key="3">
    <source>
        <dbReference type="Proteomes" id="UP000826271"/>
    </source>
</evidence>
<dbReference type="EMBL" id="WHWC01000018">
    <property type="protein sequence ID" value="KAG8365500.1"/>
    <property type="molecule type" value="Genomic_DNA"/>
</dbReference>
<gene>
    <name evidence="2" type="ORF">BUALT_Bualt18G0111500</name>
</gene>
<evidence type="ECO:0000256" key="1">
    <source>
        <dbReference type="SAM" id="MobiDB-lite"/>
    </source>
</evidence>
<protein>
    <submittedName>
        <fullName evidence="2">Uncharacterized protein</fullName>
    </submittedName>
</protein>
<organism evidence="2 3">
    <name type="scientific">Buddleja alternifolia</name>
    <dbReference type="NCBI Taxonomy" id="168488"/>
    <lineage>
        <taxon>Eukaryota</taxon>
        <taxon>Viridiplantae</taxon>
        <taxon>Streptophyta</taxon>
        <taxon>Embryophyta</taxon>
        <taxon>Tracheophyta</taxon>
        <taxon>Spermatophyta</taxon>
        <taxon>Magnoliopsida</taxon>
        <taxon>eudicotyledons</taxon>
        <taxon>Gunneridae</taxon>
        <taxon>Pentapetalae</taxon>
        <taxon>asterids</taxon>
        <taxon>lamiids</taxon>
        <taxon>Lamiales</taxon>
        <taxon>Scrophulariaceae</taxon>
        <taxon>Buddlejeae</taxon>
        <taxon>Buddleja</taxon>
    </lineage>
</organism>
<feature type="region of interest" description="Disordered" evidence="1">
    <location>
        <begin position="16"/>
        <end position="48"/>
    </location>
</feature>
<comment type="caution">
    <text evidence="2">The sequence shown here is derived from an EMBL/GenBank/DDBJ whole genome shotgun (WGS) entry which is preliminary data.</text>
</comment>
<accession>A0AAV6WEX8</accession>
<name>A0AAV6WEX8_9LAMI</name>
<dbReference type="Proteomes" id="UP000826271">
    <property type="component" value="Unassembled WGS sequence"/>
</dbReference>
<reference evidence="2" key="1">
    <citation type="submission" date="2019-10" db="EMBL/GenBank/DDBJ databases">
        <authorList>
            <person name="Zhang R."/>
            <person name="Pan Y."/>
            <person name="Wang J."/>
            <person name="Ma R."/>
            <person name="Yu S."/>
        </authorList>
    </citation>
    <scope>NUCLEOTIDE SEQUENCE</scope>
    <source>
        <strain evidence="2">LA-IB0</strain>
        <tissue evidence="2">Leaf</tissue>
    </source>
</reference>
<sequence>MASLVLLLSELLRHKNPDNLISSPPPPPATTTPSSATRRNARKCTGCSPSNCKTYAQDQLQEDLPRASDNARAILLLPELIKQN</sequence>